<evidence type="ECO:0000259" key="1">
    <source>
        <dbReference type="Pfam" id="PF13360"/>
    </source>
</evidence>
<proteinExistence type="predicted"/>
<feature type="domain" description="Pyrrolo-quinoline quinone repeat" evidence="1">
    <location>
        <begin position="30"/>
        <end position="146"/>
    </location>
</feature>
<gene>
    <name evidence="2" type="ORF">CLV68_5974</name>
</gene>
<dbReference type="Gene3D" id="2.130.10.10">
    <property type="entry name" value="YVTN repeat-like/Quinoprotein amine dehydrogenase"/>
    <property type="match status" value="1"/>
</dbReference>
<dbReference type="Pfam" id="PF13360">
    <property type="entry name" value="PQQ_2"/>
    <property type="match status" value="1"/>
</dbReference>
<dbReference type="AlphaFoldDB" id="A0A421AX89"/>
<accession>A0A421AX89</accession>
<organism evidence="2 3">
    <name type="scientific">Actinokineospora cianjurensis</name>
    <dbReference type="NCBI Taxonomy" id="585224"/>
    <lineage>
        <taxon>Bacteria</taxon>
        <taxon>Bacillati</taxon>
        <taxon>Actinomycetota</taxon>
        <taxon>Actinomycetes</taxon>
        <taxon>Pseudonocardiales</taxon>
        <taxon>Pseudonocardiaceae</taxon>
        <taxon>Actinokineospora</taxon>
    </lineage>
</organism>
<dbReference type="EMBL" id="RCDD01000007">
    <property type="protein sequence ID" value="RLK54424.1"/>
    <property type="molecule type" value="Genomic_DNA"/>
</dbReference>
<dbReference type="InterPro" id="IPR015943">
    <property type="entry name" value="WD40/YVTN_repeat-like_dom_sf"/>
</dbReference>
<evidence type="ECO:0000313" key="3">
    <source>
        <dbReference type="Proteomes" id="UP000282454"/>
    </source>
</evidence>
<keyword evidence="3" id="KW-1185">Reference proteome</keyword>
<reference evidence="2 3" key="1">
    <citation type="submission" date="2018-10" db="EMBL/GenBank/DDBJ databases">
        <title>Genomic Encyclopedia of Archaeal and Bacterial Type Strains, Phase II (KMG-II): from individual species to whole genera.</title>
        <authorList>
            <person name="Goeker M."/>
        </authorList>
    </citation>
    <scope>NUCLEOTIDE SEQUENCE [LARGE SCALE GENOMIC DNA]</scope>
    <source>
        <strain evidence="2 3">DSM 45657</strain>
    </source>
</reference>
<dbReference type="SUPFAM" id="SSF50998">
    <property type="entry name" value="Quinoprotein alcohol dehydrogenase-like"/>
    <property type="match status" value="1"/>
</dbReference>
<evidence type="ECO:0000313" key="2">
    <source>
        <dbReference type="EMBL" id="RLK54424.1"/>
    </source>
</evidence>
<sequence>MWAAEVGPGRDIRVKGGLVLIEGAPVPDVVLDPADGRQLWRSPGTTTKQVRLFDDVVLISYDSETVMLERKTGAELWRTPEVVTVQEGTLVQEGSGRTWSVPDPRTGVAKWATARDEFSNATVAAKLVLITQDQDGPGDTVTAYDLVTGAQG</sequence>
<dbReference type="InterPro" id="IPR002372">
    <property type="entry name" value="PQQ_rpt_dom"/>
</dbReference>
<dbReference type="Proteomes" id="UP000282454">
    <property type="component" value="Unassembled WGS sequence"/>
</dbReference>
<protein>
    <submittedName>
        <fullName evidence="2">Putative pyrroloquinoline-quinone binding quinoprotein</fullName>
    </submittedName>
</protein>
<name>A0A421AX89_9PSEU</name>
<dbReference type="InterPro" id="IPR011047">
    <property type="entry name" value="Quinoprotein_ADH-like_sf"/>
</dbReference>
<comment type="caution">
    <text evidence="2">The sequence shown here is derived from an EMBL/GenBank/DDBJ whole genome shotgun (WGS) entry which is preliminary data.</text>
</comment>